<organism evidence="1 2">
    <name type="scientific">Rhizopogon vesiculosus</name>
    <dbReference type="NCBI Taxonomy" id="180088"/>
    <lineage>
        <taxon>Eukaryota</taxon>
        <taxon>Fungi</taxon>
        <taxon>Dikarya</taxon>
        <taxon>Basidiomycota</taxon>
        <taxon>Agaricomycotina</taxon>
        <taxon>Agaricomycetes</taxon>
        <taxon>Agaricomycetidae</taxon>
        <taxon>Boletales</taxon>
        <taxon>Suillineae</taxon>
        <taxon>Rhizopogonaceae</taxon>
        <taxon>Rhizopogon</taxon>
    </lineage>
</organism>
<protein>
    <recommendedName>
        <fullName evidence="3">F-box domain-containing protein</fullName>
    </recommendedName>
</protein>
<dbReference type="OrthoDB" id="270318at2759"/>
<reference evidence="1 2" key="1">
    <citation type="submission" date="2016-03" db="EMBL/GenBank/DDBJ databases">
        <title>Comparative genomics of the ectomycorrhizal sister species Rhizopogon vinicolor and Rhizopogon vesiculosus (Basidiomycota: Boletales) reveals a divergence of the mating type B locus.</title>
        <authorList>
            <person name="Mujic A.B."/>
            <person name="Kuo A."/>
            <person name="Tritt A."/>
            <person name="Lipzen A."/>
            <person name="Chen C."/>
            <person name="Johnson J."/>
            <person name="Sharma A."/>
            <person name="Barry K."/>
            <person name="Grigoriev I.V."/>
            <person name="Spatafora J.W."/>
        </authorList>
    </citation>
    <scope>NUCLEOTIDE SEQUENCE [LARGE SCALE GENOMIC DNA]</scope>
    <source>
        <strain evidence="1 2">AM-OR11-056</strain>
    </source>
</reference>
<sequence length="89" mass="10548">MKRLCDEVIELIFYELDDPTALTLTSKHFHNLSQDPYVRAHYFLNRYGRMDAMFWALGRGRVMTDKVIDVRHLLLRRCFLCPSASKEPD</sequence>
<comment type="caution">
    <text evidence="1">The sequence shown here is derived from an EMBL/GenBank/DDBJ whole genome shotgun (WGS) entry which is preliminary data.</text>
</comment>
<keyword evidence="2" id="KW-1185">Reference proteome</keyword>
<gene>
    <name evidence="1" type="ORF">AZE42_01300</name>
</gene>
<accession>A0A1J8PIN2</accession>
<dbReference type="InterPro" id="IPR036047">
    <property type="entry name" value="F-box-like_dom_sf"/>
</dbReference>
<evidence type="ECO:0000313" key="1">
    <source>
        <dbReference type="EMBL" id="OJA08805.1"/>
    </source>
</evidence>
<dbReference type="Proteomes" id="UP000183567">
    <property type="component" value="Unassembled WGS sequence"/>
</dbReference>
<evidence type="ECO:0000313" key="2">
    <source>
        <dbReference type="Proteomes" id="UP000183567"/>
    </source>
</evidence>
<proteinExistence type="predicted"/>
<dbReference type="AlphaFoldDB" id="A0A1J8PIN2"/>
<dbReference type="STRING" id="180088.A0A1J8PIN2"/>
<evidence type="ECO:0008006" key="3">
    <source>
        <dbReference type="Google" id="ProtNLM"/>
    </source>
</evidence>
<name>A0A1J8PIN2_9AGAM</name>
<dbReference type="EMBL" id="LVVM01006192">
    <property type="protein sequence ID" value="OJA08805.1"/>
    <property type="molecule type" value="Genomic_DNA"/>
</dbReference>
<dbReference type="SUPFAM" id="SSF81383">
    <property type="entry name" value="F-box domain"/>
    <property type="match status" value="1"/>
</dbReference>